<dbReference type="InterPro" id="IPR014031">
    <property type="entry name" value="Ketoacyl_synth_C"/>
</dbReference>
<dbReference type="InterPro" id="IPR016039">
    <property type="entry name" value="Thiolase-like"/>
</dbReference>
<dbReference type="PANTHER" id="PTHR43775">
    <property type="entry name" value="FATTY ACID SYNTHASE"/>
    <property type="match status" value="1"/>
</dbReference>
<dbReference type="InterPro" id="IPR032821">
    <property type="entry name" value="PKS_assoc"/>
</dbReference>
<organism evidence="3">
    <name type="scientific">uncultured fungus</name>
    <dbReference type="NCBI Taxonomy" id="175245"/>
    <lineage>
        <taxon>Eukaryota</taxon>
        <taxon>Fungi</taxon>
        <taxon>environmental samples</taxon>
    </lineage>
</organism>
<name>C5H9E8_9FUNG</name>
<feature type="non-terminal residue" evidence="3">
    <location>
        <position position="1"/>
    </location>
</feature>
<dbReference type="InterPro" id="IPR001227">
    <property type="entry name" value="Ac_transferase_dom_sf"/>
</dbReference>
<accession>C5H9E8</accession>
<dbReference type="GO" id="GO:0004312">
    <property type="term" value="F:fatty acid synthase activity"/>
    <property type="evidence" value="ECO:0007669"/>
    <property type="project" value="TreeGrafter"/>
</dbReference>
<protein>
    <submittedName>
        <fullName evidence="3">Type I polyketide synthase</fullName>
    </submittedName>
</protein>
<dbReference type="Pfam" id="PF22621">
    <property type="entry name" value="CurL-like_PKS_C"/>
    <property type="match status" value="1"/>
</dbReference>
<evidence type="ECO:0000256" key="1">
    <source>
        <dbReference type="SAM" id="MobiDB-lite"/>
    </source>
</evidence>
<evidence type="ECO:0000259" key="2">
    <source>
        <dbReference type="PROSITE" id="PS52004"/>
    </source>
</evidence>
<reference evidence="3" key="1">
    <citation type="journal article" date="2009" name="Soil Biol. Biochem.">
        <title>Detection of expressed fungal Type I polyketide synthase genes in a forest soil.</title>
        <authorList>
            <person name="Kellner H."/>
            <person name="Zak D.R."/>
        </authorList>
    </citation>
    <scope>NUCLEOTIDE SEQUENCE</scope>
</reference>
<dbReference type="GO" id="GO:0044550">
    <property type="term" value="P:secondary metabolite biosynthetic process"/>
    <property type="evidence" value="ECO:0007669"/>
    <property type="project" value="TreeGrafter"/>
</dbReference>
<dbReference type="InterPro" id="IPR050091">
    <property type="entry name" value="PKS_NRPS_Biosynth_Enz"/>
</dbReference>
<dbReference type="Gene3D" id="3.30.70.3290">
    <property type="match status" value="1"/>
</dbReference>
<feature type="non-terminal residue" evidence="3">
    <location>
        <position position="288"/>
    </location>
</feature>
<feature type="domain" description="Ketosynthase family 3 (KS3)" evidence="2">
    <location>
        <begin position="1"/>
        <end position="121"/>
    </location>
</feature>
<proteinExistence type="predicted"/>
<dbReference type="PANTHER" id="PTHR43775:SF29">
    <property type="entry name" value="ASPERFURANONE POLYKETIDE SYNTHASE AFOG-RELATED"/>
    <property type="match status" value="1"/>
</dbReference>
<feature type="compositionally biased region" description="Low complexity" evidence="1">
    <location>
        <begin position="165"/>
        <end position="180"/>
    </location>
</feature>
<sequence>EAHGTGTPTGDPIEARAISSAFKARRQPGHPIRLGSVKTNVGHTETASGLASIIKATMMLEKGLIPPIAGFEKPSTKIDLDALQLEVPRKVETWPRESGYQRASINNFGYGGTNAHVIMESYESFLKERVPNVQELTFNGVNGHKGANGTSNGISNGINNGYTNGHTNGVTNRTNGVNGHSIQTSEDPKRIIMLSAKDEQACQAMISNLAEYVSSKLTGDKETDSALFASLAYTLSQRRSLFSWVAATSAQSLEDLSKALATPRMKPARREEIAPRLGFVFTGQGAQW</sequence>
<dbReference type="Pfam" id="PF16197">
    <property type="entry name" value="KAsynt_C_assoc"/>
    <property type="match status" value="1"/>
</dbReference>
<feature type="region of interest" description="Disordered" evidence="1">
    <location>
        <begin position="165"/>
        <end position="184"/>
    </location>
</feature>
<evidence type="ECO:0000313" key="3">
    <source>
        <dbReference type="EMBL" id="ACN23061.1"/>
    </source>
</evidence>
<dbReference type="CDD" id="cd00833">
    <property type="entry name" value="PKS"/>
    <property type="match status" value="1"/>
</dbReference>
<dbReference type="EMBL" id="FJ232789">
    <property type="protein sequence ID" value="ACN23061.1"/>
    <property type="molecule type" value="Genomic_DNA"/>
</dbReference>
<dbReference type="SUPFAM" id="SSF53901">
    <property type="entry name" value="Thiolase-like"/>
    <property type="match status" value="1"/>
</dbReference>
<dbReference type="Gene3D" id="3.40.47.10">
    <property type="match status" value="1"/>
</dbReference>
<dbReference type="InterPro" id="IPR020841">
    <property type="entry name" value="PKS_Beta-ketoAc_synthase_dom"/>
</dbReference>
<dbReference type="GO" id="GO:0006633">
    <property type="term" value="P:fatty acid biosynthetic process"/>
    <property type="evidence" value="ECO:0007669"/>
    <property type="project" value="TreeGrafter"/>
</dbReference>
<dbReference type="Pfam" id="PF02801">
    <property type="entry name" value="Ketoacyl-synt_C"/>
    <property type="match status" value="1"/>
</dbReference>
<dbReference type="AlphaFoldDB" id="C5H9E8"/>
<dbReference type="Gene3D" id="3.40.366.10">
    <property type="entry name" value="Malonyl-Coenzyme A Acyl Carrier Protein, domain 2"/>
    <property type="match status" value="1"/>
</dbReference>
<dbReference type="PROSITE" id="PS52004">
    <property type="entry name" value="KS3_2"/>
    <property type="match status" value="1"/>
</dbReference>
<dbReference type="SMART" id="SM00825">
    <property type="entry name" value="PKS_KS"/>
    <property type="match status" value="1"/>
</dbReference>